<keyword evidence="3" id="KW-1185">Reference proteome</keyword>
<dbReference type="AlphaFoldDB" id="A0A850QG78"/>
<gene>
    <name evidence="2" type="ORF">HV832_17025</name>
</gene>
<proteinExistence type="predicted"/>
<comment type="caution">
    <text evidence="2">The sequence shown here is derived from an EMBL/GenBank/DDBJ whole genome shotgun (WGS) entry which is preliminary data.</text>
</comment>
<feature type="domain" description="DUF4209" evidence="1">
    <location>
        <begin position="506"/>
        <end position="596"/>
    </location>
</feature>
<name>A0A850QG78_9BURK</name>
<dbReference type="Pfam" id="PF13910">
    <property type="entry name" value="DUF4209"/>
    <property type="match status" value="1"/>
</dbReference>
<sequence length="624" mass="69111">MVLLPPAVAHRLLTAETAVSLWLDHQPLAAELEALVQNPGVLPPEELRGYIAEIIGHRFVTTTAAERGPWDSYFGPISSGTDKDGNEVHIPDAKQIDAEVIEYWKARAEQTPHTILRARYADLAWEIGRIWNREHPGQAPVALPRELAQRAAVAYLDSIGLTDAGIPLQLFRAWRFLERALSLALHIQDTSLIERAKKAAFDFNRANRAAGHVGQWWLIDDFVFDRKGLVLTDAERMEVTGWLTEALDTCSDLADRQRFEPHLALQTADRIARWATKSKQPELGVAALKKAAGTFETFAKQANAITAIAWLEDISIRYRQNNLVEDASRVDAEIIARSEEAKQSMRLSSVPISVSEEEMERWLAELMAESPKQAVGRIAFHLMSDPEELHRLVESSAANAPLHASISITLMDDNGFTTATIGSVEDDLQGRILNAAATYIGGSSPWLHQALARMISHWSVDAEALIALLTQSPLFPVPTHGLLREGIAAWYAGDFVKAVHVLVPQVEAGLREMLRRYGESPMRHNPREGGFETIGMGALLINGTFKEKAHPRFRLHMRALYTSPKGINLRNRVAHGLASADGFGLGMANWVIHSLMAIRMFGHFESNARDVVDPDSAQLPSAQT</sequence>
<evidence type="ECO:0000313" key="2">
    <source>
        <dbReference type="EMBL" id="NVO79522.1"/>
    </source>
</evidence>
<organism evidence="2 3">
    <name type="scientific">Undibacterium oligocarboniphilum</name>
    <dbReference type="NCBI Taxonomy" id="666702"/>
    <lineage>
        <taxon>Bacteria</taxon>
        <taxon>Pseudomonadati</taxon>
        <taxon>Pseudomonadota</taxon>
        <taxon>Betaproteobacteria</taxon>
        <taxon>Burkholderiales</taxon>
        <taxon>Oxalobacteraceae</taxon>
        <taxon>Undibacterium</taxon>
    </lineage>
</organism>
<dbReference type="InterPro" id="IPR025209">
    <property type="entry name" value="DUF4209"/>
</dbReference>
<protein>
    <submittedName>
        <fullName evidence="2">DUF4209 domain-containing protein</fullName>
    </submittedName>
</protein>
<dbReference type="Proteomes" id="UP000588051">
    <property type="component" value="Unassembled WGS sequence"/>
</dbReference>
<accession>A0A850QG78</accession>
<reference evidence="2 3" key="1">
    <citation type="submission" date="2020-06" db="EMBL/GenBank/DDBJ databases">
        <authorList>
            <person name="Qiu C."/>
            <person name="Liu Z."/>
        </authorList>
    </citation>
    <scope>NUCLEOTIDE SEQUENCE [LARGE SCALE GENOMIC DNA]</scope>
    <source>
        <strain evidence="2 3">EM 1</strain>
    </source>
</reference>
<evidence type="ECO:0000259" key="1">
    <source>
        <dbReference type="Pfam" id="PF13910"/>
    </source>
</evidence>
<dbReference type="EMBL" id="JABXYJ010000021">
    <property type="protein sequence ID" value="NVO79522.1"/>
    <property type="molecule type" value="Genomic_DNA"/>
</dbReference>
<dbReference type="RefSeq" id="WP_176805248.1">
    <property type="nucleotide sequence ID" value="NZ_JABXYJ010000021.1"/>
</dbReference>
<evidence type="ECO:0000313" key="3">
    <source>
        <dbReference type="Proteomes" id="UP000588051"/>
    </source>
</evidence>